<evidence type="ECO:0000256" key="6">
    <source>
        <dbReference type="ARBA" id="ARBA00022692"/>
    </source>
</evidence>
<dbReference type="InterPro" id="IPR022346">
    <property type="entry name" value="T2SS_GspH"/>
</dbReference>
<comment type="similarity">
    <text evidence="9">Belongs to the GSP H family.</text>
</comment>
<evidence type="ECO:0000256" key="9">
    <source>
        <dbReference type="ARBA" id="ARBA00025772"/>
    </source>
</evidence>
<evidence type="ECO:0000259" key="12">
    <source>
        <dbReference type="Pfam" id="PF12019"/>
    </source>
</evidence>
<dbReference type="InterPro" id="IPR045584">
    <property type="entry name" value="Pilin-like"/>
</dbReference>
<organism evidence="13 14">
    <name type="scientific">Endosaccharibacter trunci</name>
    <dbReference type="NCBI Taxonomy" id="2812733"/>
    <lineage>
        <taxon>Bacteria</taxon>
        <taxon>Pseudomonadati</taxon>
        <taxon>Pseudomonadota</taxon>
        <taxon>Alphaproteobacteria</taxon>
        <taxon>Acetobacterales</taxon>
        <taxon>Acetobacteraceae</taxon>
        <taxon>Endosaccharibacter</taxon>
    </lineage>
</organism>
<keyword evidence="6 11" id="KW-0812">Transmembrane</keyword>
<keyword evidence="5" id="KW-0997">Cell inner membrane</keyword>
<dbReference type="Pfam" id="PF07963">
    <property type="entry name" value="N_methyl"/>
    <property type="match status" value="1"/>
</dbReference>
<dbReference type="SUPFAM" id="SSF54523">
    <property type="entry name" value="Pili subunits"/>
    <property type="match status" value="1"/>
</dbReference>
<proteinExistence type="inferred from homology"/>
<evidence type="ECO:0000256" key="3">
    <source>
        <dbReference type="ARBA" id="ARBA00022475"/>
    </source>
</evidence>
<feature type="transmembrane region" description="Helical" evidence="11">
    <location>
        <begin position="12"/>
        <end position="33"/>
    </location>
</feature>
<dbReference type="RefSeq" id="WP_422864825.1">
    <property type="nucleotide sequence ID" value="NZ_JAMSKV010000011.1"/>
</dbReference>
<accession>A0ABT1W8Y6</accession>
<evidence type="ECO:0000313" key="13">
    <source>
        <dbReference type="EMBL" id="MCQ8279339.1"/>
    </source>
</evidence>
<dbReference type="PROSITE" id="PS00409">
    <property type="entry name" value="PROKAR_NTER_METHYL"/>
    <property type="match status" value="1"/>
</dbReference>
<dbReference type="EMBL" id="JAMSKV010000011">
    <property type="protein sequence ID" value="MCQ8279339.1"/>
    <property type="molecule type" value="Genomic_DNA"/>
</dbReference>
<keyword evidence="14" id="KW-1185">Reference proteome</keyword>
<dbReference type="NCBIfam" id="TIGR02532">
    <property type="entry name" value="IV_pilin_GFxxxE"/>
    <property type="match status" value="1"/>
</dbReference>
<keyword evidence="3" id="KW-1003">Cell membrane</keyword>
<dbReference type="Proteomes" id="UP001524587">
    <property type="component" value="Unassembled WGS sequence"/>
</dbReference>
<sequence>MQRRRRTGQSGFTLIEMIVVVAVLALAATLVLARGPMRSETVDLRAAARGLAVEMRVARAQAIGEDRVLVFLLDPAHRNYGIEKGRRHELPRGIVVVADNPDAVETIRFRPDGSSSGGVWVLGEGDRRIAIETDWLTGAVSIRE</sequence>
<evidence type="ECO:0000256" key="1">
    <source>
        <dbReference type="ARBA" id="ARBA00004377"/>
    </source>
</evidence>
<evidence type="ECO:0000256" key="11">
    <source>
        <dbReference type="SAM" id="Phobius"/>
    </source>
</evidence>
<evidence type="ECO:0000256" key="4">
    <source>
        <dbReference type="ARBA" id="ARBA00022481"/>
    </source>
</evidence>
<feature type="domain" description="General secretion pathway GspH" evidence="12">
    <location>
        <begin position="47"/>
        <end position="131"/>
    </location>
</feature>
<dbReference type="Pfam" id="PF12019">
    <property type="entry name" value="GspH"/>
    <property type="match status" value="1"/>
</dbReference>
<evidence type="ECO:0000256" key="8">
    <source>
        <dbReference type="ARBA" id="ARBA00023136"/>
    </source>
</evidence>
<dbReference type="InterPro" id="IPR012902">
    <property type="entry name" value="N_methyl_site"/>
</dbReference>
<evidence type="ECO:0000313" key="14">
    <source>
        <dbReference type="Proteomes" id="UP001524587"/>
    </source>
</evidence>
<comment type="caution">
    <text evidence="13">The sequence shown here is derived from an EMBL/GenBank/DDBJ whole genome shotgun (WGS) entry which is preliminary data.</text>
</comment>
<keyword evidence="4" id="KW-0488">Methylation</keyword>
<evidence type="ECO:0000256" key="7">
    <source>
        <dbReference type="ARBA" id="ARBA00022989"/>
    </source>
</evidence>
<gene>
    <name evidence="13" type="ORF">NFI95_12890</name>
</gene>
<keyword evidence="7 11" id="KW-1133">Transmembrane helix</keyword>
<reference evidence="13 14" key="1">
    <citation type="submission" date="2022-06" db="EMBL/GenBank/DDBJ databases">
        <title>Endosaccharibacter gen. nov., sp. nov., endophytic bacteria isolated from sugarcane.</title>
        <authorList>
            <person name="Pitiwittayakul N."/>
            <person name="Yukphan P."/>
            <person name="Charoenyingcharoen P."/>
            <person name="Tanasupawat S."/>
        </authorList>
    </citation>
    <scope>NUCLEOTIDE SEQUENCE [LARGE SCALE GENOMIC DNA]</scope>
    <source>
        <strain evidence="13 14">KSS8</strain>
    </source>
</reference>
<evidence type="ECO:0000256" key="10">
    <source>
        <dbReference type="ARBA" id="ARBA00030775"/>
    </source>
</evidence>
<keyword evidence="8 11" id="KW-0472">Membrane</keyword>
<evidence type="ECO:0000256" key="2">
    <source>
        <dbReference type="ARBA" id="ARBA00021549"/>
    </source>
</evidence>
<evidence type="ECO:0000256" key="5">
    <source>
        <dbReference type="ARBA" id="ARBA00022519"/>
    </source>
</evidence>
<protein>
    <recommendedName>
        <fullName evidence="2">Type II secretion system protein H</fullName>
    </recommendedName>
    <alternativeName>
        <fullName evidence="10">General secretion pathway protein H</fullName>
    </alternativeName>
</protein>
<comment type="subcellular location">
    <subcellularLocation>
        <location evidence="1">Cell inner membrane</location>
        <topology evidence="1">Single-pass membrane protein</topology>
    </subcellularLocation>
</comment>
<name>A0ABT1W8Y6_9PROT</name>